<keyword evidence="7 9" id="KW-1133">Transmembrane helix</keyword>
<dbReference type="InterPro" id="IPR020846">
    <property type="entry name" value="MFS_dom"/>
</dbReference>
<dbReference type="Pfam" id="PF07690">
    <property type="entry name" value="MFS_1"/>
    <property type="match status" value="1"/>
</dbReference>
<dbReference type="InterPro" id="IPR036259">
    <property type="entry name" value="MFS_trans_sf"/>
</dbReference>
<dbReference type="Gene3D" id="1.20.1720.10">
    <property type="entry name" value="Multidrug resistance protein D"/>
    <property type="match status" value="1"/>
</dbReference>
<keyword evidence="8 9" id="KW-0472">Membrane</keyword>
<evidence type="ECO:0000313" key="12">
    <source>
        <dbReference type="Proteomes" id="UP000242367"/>
    </source>
</evidence>
<protein>
    <submittedName>
        <fullName evidence="11">Bicyclomycin resistance protein</fullName>
    </submittedName>
</protein>
<feature type="transmembrane region" description="Helical" evidence="9">
    <location>
        <begin position="267"/>
        <end position="288"/>
    </location>
</feature>
<dbReference type="PROSITE" id="PS00216">
    <property type="entry name" value="SUGAR_TRANSPORT_1"/>
    <property type="match status" value="1"/>
</dbReference>
<feature type="transmembrane region" description="Helical" evidence="9">
    <location>
        <begin position="384"/>
        <end position="404"/>
    </location>
</feature>
<evidence type="ECO:0000256" key="8">
    <source>
        <dbReference type="ARBA" id="ARBA00023136"/>
    </source>
</evidence>
<dbReference type="Proteomes" id="UP000242367">
    <property type="component" value="Unassembled WGS sequence"/>
</dbReference>
<feature type="transmembrane region" description="Helical" evidence="9">
    <location>
        <begin position="23"/>
        <end position="40"/>
    </location>
</feature>
<evidence type="ECO:0000256" key="5">
    <source>
        <dbReference type="ARBA" id="ARBA00022475"/>
    </source>
</evidence>
<dbReference type="FunFam" id="1.20.1720.10:FF:000005">
    <property type="entry name" value="Bcr/CflA family efflux transporter"/>
    <property type="match status" value="1"/>
</dbReference>
<feature type="domain" description="Major facilitator superfamily (MFS) profile" evidence="10">
    <location>
        <begin position="23"/>
        <end position="410"/>
    </location>
</feature>
<feature type="transmembrane region" description="Helical" evidence="9">
    <location>
        <begin position="179"/>
        <end position="199"/>
    </location>
</feature>
<dbReference type="AlphaFoldDB" id="A0A2P4UE55"/>
<dbReference type="PANTHER" id="PTHR42718">
    <property type="entry name" value="MAJOR FACILITATOR SUPERFAMILY MULTIDRUG TRANSPORTER MFSC"/>
    <property type="match status" value="1"/>
</dbReference>
<proteinExistence type="inferred from homology"/>
<keyword evidence="5" id="KW-1003">Cell membrane</keyword>
<feature type="transmembrane region" description="Helical" evidence="9">
    <location>
        <begin position="322"/>
        <end position="347"/>
    </location>
</feature>
<dbReference type="InterPro" id="IPR005829">
    <property type="entry name" value="Sugar_transporter_CS"/>
</dbReference>
<evidence type="ECO:0000256" key="3">
    <source>
        <dbReference type="ARBA" id="ARBA00007520"/>
    </source>
</evidence>
<feature type="transmembrane region" description="Helical" evidence="9">
    <location>
        <begin position="295"/>
        <end position="316"/>
    </location>
</feature>
<evidence type="ECO:0000313" key="11">
    <source>
        <dbReference type="EMBL" id="POM23343.1"/>
    </source>
</evidence>
<accession>A0A2P4UE55</accession>
<sequence length="413" mass="41153">MPPSTAESTPQWTVPGATAARRVALIVILGALAATAPLSIDMYLPALPRLTEDLGTVASRAQLTLTACVVGLAVGQVVAGPLSDRLGRRRPLLYGLGGYALASLLCAVAPTVETLTAARLVQGAAGAAGIVIGRAVVRDLFDGTAAARFYATLMIVSGLAPILAPVLGGQLLRVVPWPGVFVVLAGIGIAVLLGSLAGLPETLPPERRSPGGAAATVRTFGTLCRDRVFVGHTLTLALAFAAMFTYISGSPFVLQDIYGLSPQEFSVVFGVNSVGIVAAGQIGGRLAGRVPLGRLLATGLALVATGGAALLAAVLADAGTTLLLPALFLVVAGQGLILPNATALALAGRPAGTAGSASALMGLTQFALGGAAAPLAGIAGTDTAVPMAVTIAVLAFAAIPPALLTRPPRERVA</sequence>
<keyword evidence="6 9" id="KW-0812">Transmembrane</keyword>
<feature type="transmembrane region" description="Helical" evidence="9">
    <location>
        <begin position="359"/>
        <end position="378"/>
    </location>
</feature>
<dbReference type="PRINTS" id="PR01035">
    <property type="entry name" value="TCRTETA"/>
</dbReference>
<evidence type="ECO:0000256" key="7">
    <source>
        <dbReference type="ARBA" id="ARBA00022989"/>
    </source>
</evidence>
<organism evidence="11 12">
    <name type="scientific">Actinomadura rubteroloni</name>
    <dbReference type="NCBI Taxonomy" id="1926885"/>
    <lineage>
        <taxon>Bacteria</taxon>
        <taxon>Bacillati</taxon>
        <taxon>Actinomycetota</taxon>
        <taxon>Actinomycetes</taxon>
        <taxon>Streptosporangiales</taxon>
        <taxon>Thermomonosporaceae</taxon>
        <taxon>Actinomadura</taxon>
    </lineage>
</organism>
<dbReference type="InterPro" id="IPR004812">
    <property type="entry name" value="Efflux_drug-R_Bcr/CmlA"/>
</dbReference>
<dbReference type="GO" id="GO:1990961">
    <property type="term" value="P:xenobiotic detoxification by transmembrane export across the plasma membrane"/>
    <property type="evidence" value="ECO:0007669"/>
    <property type="project" value="InterPro"/>
</dbReference>
<comment type="similarity">
    <text evidence="3">Belongs to the major facilitator superfamily. TCR/Tet family.</text>
</comment>
<dbReference type="InterPro" id="IPR011701">
    <property type="entry name" value="MFS"/>
</dbReference>
<dbReference type="SUPFAM" id="SSF103473">
    <property type="entry name" value="MFS general substrate transporter"/>
    <property type="match status" value="1"/>
</dbReference>
<dbReference type="PANTHER" id="PTHR42718:SF9">
    <property type="entry name" value="MAJOR FACILITATOR SUPERFAMILY MULTIDRUG TRANSPORTER MFSC"/>
    <property type="match status" value="1"/>
</dbReference>
<dbReference type="RefSeq" id="WP_103564979.1">
    <property type="nucleotide sequence ID" value="NZ_MTBP01000003.1"/>
</dbReference>
<dbReference type="EMBL" id="MTBP01000003">
    <property type="protein sequence ID" value="POM23343.1"/>
    <property type="molecule type" value="Genomic_DNA"/>
</dbReference>
<dbReference type="GO" id="GO:0042910">
    <property type="term" value="F:xenobiotic transmembrane transporter activity"/>
    <property type="evidence" value="ECO:0007669"/>
    <property type="project" value="InterPro"/>
</dbReference>
<dbReference type="CDD" id="cd17320">
    <property type="entry name" value="MFS_MdfA_MDR_like"/>
    <property type="match status" value="1"/>
</dbReference>
<feature type="transmembrane region" description="Helical" evidence="9">
    <location>
        <begin position="92"/>
        <end position="112"/>
    </location>
</feature>
<name>A0A2P4UE55_9ACTN</name>
<evidence type="ECO:0000256" key="4">
    <source>
        <dbReference type="ARBA" id="ARBA00022448"/>
    </source>
</evidence>
<feature type="transmembrane region" description="Helical" evidence="9">
    <location>
        <begin position="60"/>
        <end position="80"/>
    </location>
</feature>
<dbReference type="PROSITE" id="PS50850">
    <property type="entry name" value="MFS"/>
    <property type="match status" value="1"/>
</dbReference>
<feature type="transmembrane region" description="Helical" evidence="9">
    <location>
        <begin position="228"/>
        <end position="247"/>
    </location>
</feature>
<comment type="subcellular location">
    <subcellularLocation>
        <location evidence="1">Cell membrane</location>
        <topology evidence="1">Multi-pass membrane protein</topology>
    </subcellularLocation>
</comment>
<keyword evidence="4" id="KW-0813">Transport</keyword>
<feature type="transmembrane region" description="Helical" evidence="9">
    <location>
        <begin position="149"/>
        <end position="167"/>
    </location>
</feature>
<dbReference type="NCBIfam" id="TIGR00710">
    <property type="entry name" value="efflux_Bcr_CflA"/>
    <property type="match status" value="1"/>
</dbReference>
<comment type="caution">
    <text evidence="11">The sequence shown here is derived from an EMBL/GenBank/DDBJ whole genome shotgun (WGS) entry which is preliminary data.</text>
</comment>
<evidence type="ECO:0000256" key="2">
    <source>
        <dbReference type="ARBA" id="ARBA00006236"/>
    </source>
</evidence>
<comment type="similarity">
    <text evidence="2">Belongs to the major facilitator superfamily. Bcr/CmlA family.</text>
</comment>
<feature type="transmembrane region" description="Helical" evidence="9">
    <location>
        <begin position="118"/>
        <end position="137"/>
    </location>
</feature>
<evidence type="ECO:0000256" key="9">
    <source>
        <dbReference type="SAM" id="Phobius"/>
    </source>
</evidence>
<reference evidence="11 12" key="1">
    <citation type="journal article" date="2017" name="Chemistry">
        <title>Isolation, Biosynthesis and Chemical Modifications of Rubterolones A-F: Rare Tropolone Alkaloids from Actinomadura sp. 5-2.</title>
        <authorList>
            <person name="Guo H."/>
            <person name="Benndorf R."/>
            <person name="Leichnitz D."/>
            <person name="Klassen J.L."/>
            <person name="Vollmers J."/>
            <person name="Gorls H."/>
            <person name="Steinacker M."/>
            <person name="Weigel C."/>
            <person name="Dahse H.M."/>
            <person name="Kaster A.K."/>
            <person name="de Beer Z.W."/>
            <person name="Poulsen M."/>
            <person name="Beemelmanns C."/>
        </authorList>
    </citation>
    <scope>NUCLEOTIDE SEQUENCE [LARGE SCALE GENOMIC DNA]</scope>
    <source>
        <strain evidence="11 12">5-2</strain>
    </source>
</reference>
<dbReference type="GO" id="GO:0005886">
    <property type="term" value="C:plasma membrane"/>
    <property type="evidence" value="ECO:0007669"/>
    <property type="project" value="UniProtKB-SubCell"/>
</dbReference>
<evidence type="ECO:0000259" key="10">
    <source>
        <dbReference type="PROSITE" id="PS50850"/>
    </source>
</evidence>
<gene>
    <name evidence="11" type="primary">bcr</name>
    <name evidence="11" type="ORF">BTM25_44960</name>
</gene>
<evidence type="ECO:0000256" key="6">
    <source>
        <dbReference type="ARBA" id="ARBA00022692"/>
    </source>
</evidence>
<keyword evidence="12" id="KW-1185">Reference proteome</keyword>
<dbReference type="InterPro" id="IPR001958">
    <property type="entry name" value="Tet-R_TetA/multi-R_MdtG-like"/>
</dbReference>
<evidence type="ECO:0000256" key="1">
    <source>
        <dbReference type="ARBA" id="ARBA00004651"/>
    </source>
</evidence>